<keyword evidence="1" id="KW-0732">Signal</keyword>
<name>A0A7H0FUV9_9GAMM</name>
<dbReference type="KEGG" id="lsx:H8B22_09925"/>
<dbReference type="Proteomes" id="UP000516018">
    <property type="component" value="Chromosome"/>
</dbReference>
<organism evidence="2 3">
    <name type="scientific">Agrilutibacter terrestris</name>
    <dbReference type="NCBI Taxonomy" id="2865112"/>
    <lineage>
        <taxon>Bacteria</taxon>
        <taxon>Pseudomonadati</taxon>
        <taxon>Pseudomonadota</taxon>
        <taxon>Gammaproteobacteria</taxon>
        <taxon>Lysobacterales</taxon>
        <taxon>Lysobacteraceae</taxon>
        <taxon>Agrilutibacter</taxon>
    </lineage>
</organism>
<evidence type="ECO:0000256" key="1">
    <source>
        <dbReference type="SAM" id="SignalP"/>
    </source>
</evidence>
<proteinExistence type="predicted"/>
<protein>
    <recommendedName>
        <fullName evidence="4">DUF4148 domain-containing protein</fullName>
    </recommendedName>
</protein>
<evidence type="ECO:0000313" key="3">
    <source>
        <dbReference type="Proteomes" id="UP000516018"/>
    </source>
</evidence>
<dbReference type="AlphaFoldDB" id="A0A7H0FUV9"/>
<reference evidence="2 3" key="1">
    <citation type="submission" date="2020-08" db="EMBL/GenBank/DDBJ databases">
        <title>Lysobacter sp. II4 sp. nov., isolated from soil.</title>
        <authorList>
            <person name="Woo C.Y."/>
            <person name="Kim J."/>
        </authorList>
    </citation>
    <scope>NUCLEOTIDE SEQUENCE [LARGE SCALE GENOMIC DNA]</scope>
    <source>
        <strain evidence="2 3">II4</strain>
    </source>
</reference>
<dbReference type="RefSeq" id="WP_187711271.1">
    <property type="nucleotide sequence ID" value="NZ_CP060820.1"/>
</dbReference>
<feature type="signal peptide" evidence="1">
    <location>
        <begin position="1"/>
        <end position="21"/>
    </location>
</feature>
<evidence type="ECO:0000313" key="2">
    <source>
        <dbReference type="EMBL" id="QNP39825.1"/>
    </source>
</evidence>
<evidence type="ECO:0008006" key="4">
    <source>
        <dbReference type="Google" id="ProtNLM"/>
    </source>
</evidence>
<keyword evidence="3" id="KW-1185">Reference proteome</keyword>
<sequence length="108" mass="11855">MNIRLALLTAALMAVSAPALAGDDPCKQLAQETGLSERKVNMILGTRTSFAEYTYTYQRSVDKLRRAIGEGRYDQLMTHGELIAASPDTKARALLAALEENRSNRNTP</sequence>
<dbReference type="EMBL" id="CP060820">
    <property type="protein sequence ID" value="QNP39825.1"/>
    <property type="molecule type" value="Genomic_DNA"/>
</dbReference>
<feature type="chain" id="PRO_5028998515" description="DUF4148 domain-containing protein" evidence="1">
    <location>
        <begin position="22"/>
        <end position="108"/>
    </location>
</feature>
<gene>
    <name evidence="2" type="ORF">H8B22_09925</name>
</gene>
<accession>A0A7H0FUV9</accession>